<dbReference type="AlphaFoldDB" id="A0A3A4KZI6"/>
<dbReference type="Pfam" id="PF21806">
    <property type="entry name" value="DUF6879"/>
    <property type="match status" value="1"/>
</dbReference>
<protein>
    <recommendedName>
        <fullName evidence="1">DUF6879 domain-containing protein</fullName>
    </recommendedName>
</protein>
<accession>A0A3A4KZI6</accession>
<dbReference type="EMBL" id="QZFU01000010">
    <property type="protein sequence ID" value="RJO79364.1"/>
    <property type="molecule type" value="Genomic_DNA"/>
</dbReference>
<gene>
    <name evidence="2" type="ORF">D5S18_03315</name>
</gene>
<dbReference type="RefSeq" id="WP_120037810.1">
    <property type="nucleotide sequence ID" value="NZ_QZFU01000010.1"/>
</dbReference>
<keyword evidence="3" id="KW-1185">Reference proteome</keyword>
<reference evidence="2 3" key="1">
    <citation type="submission" date="2018-09" db="EMBL/GenBank/DDBJ databases">
        <title>YIM PH21274 draft genome.</title>
        <authorList>
            <person name="Miao C."/>
        </authorList>
    </citation>
    <scope>NUCLEOTIDE SEQUENCE [LARGE SCALE GENOMIC DNA]</scope>
    <source>
        <strain evidence="2 3">YIM PH 21724</strain>
    </source>
</reference>
<dbReference type="Proteomes" id="UP000266677">
    <property type="component" value="Unassembled WGS sequence"/>
</dbReference>
<sequence length="180" mass="21282">MNQRIEPGTDFGRLFRTFEHTAFRLEVRASYAPSYELESFKKFLAGEPDDLPWAQEWFSMVREATSNGLRYERVRVVDTPLSDYNRWGLAVARHNIAAGEDIRYLVREGAQDAGLPHRDYWLFDSRKLVIMNYDEEDRFAGGDIIDDNSEIVQHNYWRDVAWHYALRRDSFATKEQPHRC</sequence>
<feature type="domain" description="DUF6879" evidence="1">
    <location>
        <begin position="10"/>
        <end position="172"/>
    </location>
</feature>
<evidence type="ECO:0000313" key="2">
    <source>
        <dbReference type="EMBL" id="RJO79364.1"/>
    </source>
</evidence>
<organism evidence="2 3">
    <name type="scientific">Nocardia panacis</name>
    <dbReference type="NCBI Taxonomy" id="2340916"/>
    <lineage>
        <taxon>Bacteria</taxon>
        <taxon>Bacillati</taxon>
        <taxon>Actinomycetota</taxon>
        <taxon>Actinomycetes</taxon>
        <taxon>Mycobacteriales</taxon>
        <taxon>Nocardiaceae</taxon>
        <taxon>Nocardia</taxon>
    </lineage>
</organism>
<evidence type="ECO:0000259" key="1">
    <source>
        <dbReference type="Pfam" id="PF21806"/>
    </source>
</evidence>
<dbReference type="InterPro" id="IPR049244">
    <property type="entry name" value="DUF6879"/>
</dbReference>
<name>A0A3A4KZI6_9NOCA</name>
<evidence type="ECO:0000313" key="3">
    <source>
        <dbReference type="Proteomes" id="UP000266677"/>
    </source>
</evidence>
<comment type="caution">
    <text evidence="2">The sequence shown here is derived from an EMBL/GenBank/DDBJ whole genome shotgun (WGS) entry which is preliminary data.</text>
</comment>
<dbReference type="OrthoDB" id="3821358at2"/>
<proteinExistence type="predicted"/>